<gene>
    <name evidence="1" type="ORF">QAD02_003236</name>
</gene>
<evidence type="ECO:0000313" key="1">
    <source>
        <dbReference type="EMBL" id="KAJ8671977.1"/>
    </source>
</evidence>
<organism evidence="1 2">
    <name type="scientific">Eretmocerus hayati</name>
    <dbReference type="NCBI Taxonomy" id="131215"/>
    <lineage>
        <taxon>Eukaryota</taxon>
        <taxon>Metazoa</taxon>
        <taxon>Ecdysozoa</taxon>
        <taxon>Arthropoda</taxon>
        <taxon>Hexapoda</taxon>
        <taxon>Insecta</taxon>
        <taxon>Pterygota</taxon>
        <taxon>Neoptera</taxon>
        <taxon>Endopterygota</taxon>
        <taxon>Hymenoptera</taxon>
        <taxon>Apocrita</taxon>
        <taxon>Proctotrupomorpha</taxon>
        <taxon>Chalcidoidea</taxon>
        <taxon>Aphelinidae</taxon>
        <taxon>Aphelininae</taxon>
        <taxon>Eretmocerus</taxon>
    </lineage>
</organism>
<sequence>MYVSMGKQERERKLRQAERKLNITSKEVKPTLDQISPVNNKRKNKKGKNVVIYGKAKEVKRLEALQEIGIRTWKRISRAIREDSPEPKIETSFNVCSDCKSDSKCSNCTQRFIAKHKIPFLDDKRRTFQELMRDAFIRKDEDLMRRFIHDSLEMNH</sequence>
<protein>
    <submittedName>
        <fullName evidence="1">Uncharacterized protein</fullName>
    </submittedName>
</protein>
<name>A0ACC2NLM4_9HYME</name>
<dbReference type="EMBL" id="CM056743">
    <property type="protein sequence ID" value="KAJ8671977.1"/>
    <property type="molecule type" value="Genomic_DNA"/>
</dbReference>
<evidence type="ECO:0000313" key="2">
    <source>
        <dbReference type="Proteomes" id="UP001239111"/>
    </source>
</evidence>
<comment type="caution">
    <text evidence="1">The sequence shown here is derived from an EMBL/GenBank/DDBJ whole genome shotgun (WGS) entry which is preliminary data.</text>
</comment>
<dbReference type="Proteomes" id="UP001239111">
    <property type="component" value="Chromosome 3"/>
</dbReference>
<keyword evidence="2" id="KW-1185">Reference proteome</keyword>
<accession>A0ACC2NLM4</accession>
<proteinExistence type="predicted"/>
<reference evidence="1" key="1">
    <citation type="submission" date="2023-04" db="EMBL/GenBank/DDBJ databases">
        <title>A chromosome-level genome assembly of the parasitoid wasp Eretmocerus hayati.</title>
        <authorList>
            <person name="Zhong Y."/>
            <person name="Liu S."/>
            <person name="Liu Y."/>
        </authorList>
    </citation>
    <scope>NUCLEOTIDE SEQUENCE</scope>
    <source>
        <strain evidence="1">ZJU_SS_LIU_2023</strain>
    </source>
</reference>